<sequence length="49" mass="5378">MSTLFLHGLGQNELNLSLDPLLYYLSLDDGEIACPALVLCGEKDRANKL</sequence>
<reference evidence="1" key="1">
    <citation type="submission" date="2019-11" db="EMBL/GenBank/DDBJ databases">
        <authorList>
            <person name="Feng L."/>
        </authorList>
    </citation>
    <scope>NUCLEOTIDE SEQUENCE</scope>
    <source>
        <strain evidence="1">ElimosumLFYP34</strain>
    </source>
</reference>
<organism evidence="1">
    <name type="scientific">Eubacterium limosum</name>
    <dbReference type="NCBI Taxonomy" id="1736"/>
    <lineage>
        <taxon>Bacteria</taxon>
        <taxon>Bacillati</taxon>
        <taxon>Bacillota</taxon>
        <taxon>Clostridia</taxon>
        <taxon>Eubacteriales</taxon>
        <taxon>Eubacteriaceae</taxon>
        <taxon>Eubacterium</taxon>
    </lineage>
</organism>
<accession>A0A6N3GYG5</accession>
<gene>
    <name evidence="1" type="ORF">ELLFYP34_00779</name>
</gene>
<proteinExistence type="predicted"/>
<dbReference type="EMBL" id="CACRTR010000023">
    <property type="protein sequence ID" value="VYU69031.1"/>
    <property type="molecule type" value="Genomic_DNA"/>
</dbReference>
<protein>
    <submittedName>
        <fullName evidence="1">Uncharacterized protein</fullName>
    </submittedName>
</protein>
<dbReference type="AlphaFoldDB" id="A0A6N3GYG5"/>
<name>A0A6N3GYG5_EUBLI</name>
<evidence type="ECO:0000313" key="1">
    <source>
        <dbReference type="EMBL" id="VYU69031.1"/>
    </source>
</evidence>